<keyword evidence="4" id="KW-0762">Sugar transport</keyword>
<name>A0A410Q9N4_9FIRM</name>
<reference evidence="10" key="1">
    <citation type="submission" date="2019-01" db="EMBL/GenBank/DDBJ databases">
        <title>Draft genomes of a novel of Sporanaerobacter strains.</title>
        <authorList>
            <person name="Ma S."/>
        </authorList>
    </citation>
    <scope>NUCLEOTIDE SEQUENCE [LARGE SCALE GENOMIC DNA]</scope>
    <source>
        <strain evidence="10">NJN-17</strain>
    </source>
</reference>
<evidence type="ECO:0000256" key="1">
    <source>
        <dbReference type="ARBA" id="ARBA00004496"/>
    </source>
</evidence>
<organism evidence="9 10">
    <name type="scientific">Acidilutibacter cellobiosedens</name>
    <dbReference type="NCBI Taxonomy" id="2507161"/>
    <lineage>
        <taxon>Bacteria</taxon>
        <taxon>Bacillati</taxon>
        <taxon>Bacillota</taxon>
        <taxon>Tissierellia</taxon>
        <taxon>Tissierellales</taxon>
        <taxon>Acidilutibacteraceae</taxon>
        <taxon>Acidilutibacter</taxon>
    </lineage>
</organism>
<sequence length="164" mass="18262">MMSIIHVRIDDRLIHGQVAVVWTNTLQASRIMVVNNNAAGDDMQKSILKMATPPGVKLSVLSVDKAVDRIKEGRYDSDRVFMILKNPSDVLELIKRGIDIKEVNVGNMANRGGTTQIKKSISISEEDLKAFLELNKMGVKLTARMIPNEGENDLMDFIKQKGLV</sequence>
<keyword evidence="3" id="KW-0963">Cytoplasm</keyword>
<dbReference type="GO" id="GO:0009401">
    <property type="term" value="P:phosphoenolpyruvate-dependent sugar phosphotransferase system"/>
    <property type="evidence" value="ECO:0007669"/>
    <property type="project" value="UniProtKB-KW"/>
</dbReference>
<dbReference type="Gene3D" id="3.40.35.10">
    <property type="entry name" value="Phosphotransferase system, sorbose subfamily IIB component"/>
    <property type="match status" value="1"/>
</dbReference>
<dbReference type="InterPro" id="IPR036667">
    <property type="entry name" value="PTS_IIB_sorbose-sp_sf"/>
</dbReference>
<evidence type="ECO:0000256" key="3">
    <source>
        <dbReference type="ARBA" id="ARBA00022490"/>
    </source>
</evidence>
<evidence type="ECO:0000256" key="6">
    <source>
        <dbReference type="ARBA" id="ARBA00022683"/>
    </source>
</evidence>
<evidence type="ECO:0000313" key="9">
    <source>
        <dbReference type="EMBL" id="QAT60598.1"/>
    </source>
</evidence>
<dbReference type="PROSITE" id="PS51101">
    <property type="entry name" value="PTS_EIIB_TYPE_4"/>
    <property type="match status" value="1"/>
</dbReference>
<keyword evidence="6" id="KW-0598">Phosphotransferase system</keyword>
<dbReference type="GO" id="GO:0008982">
    <property type="term" value="F:protein-N(PI)-phosphohistidine-sugar phosphotransferase activity"/>
    <property type="evidence" value="ECO:0007669"/>
    <property type="project" value="InterPro"/>
</dbReference>
<dbReference type="GO" id="GO:0005737">
    <property type="term" value="C:cytoplasm"/>
    <property type="evidence" value="ECO:0007669"/>
    <property type="project" value="UniProtKB-SubCell"/>
</dbReference>
<dbReference type="SUPFAM" id="SSF52728">
    <property type="entry name" value="PTS IIb component"/>
    <property type="match status" value="1"/>
</dbReference>
<feature type="domain" description="PTS EIIB type-4" evidence="8">
    <location>
        <begin position="1"/>
        <end position="164"/>
    </location>
</feature>
<evidence type="ECO:0000256" key="2">
    <source>
        <dbReference type="ARBA" id="ARBA00022448"/>
    </source>
</evidence>
<gene>
    <name evidence="9" type="ORF">EQM13_02905</name>
</gene>
<evidence type="ECO:0000256" key="5">
    <source>
        <dbReference type="ARBA" id="ARBA00022679"/>
    </source>
</evidence>
<dbReference type="Proteomes" id="UP000287969">
    <property type="component" value="Chromosome"/>
</dbReference>
<dbReference type="AlphaFoldDB" id="A0A410Q9N4"/>
<accession>A0A410Q9N4</accession>
<comment type="subcellular location">
    <subcellularLocation>
        <location evidence="1">Cytoplasm</location>
    </subcellularLocation>
</comment>
<evidence type="ECO:0000259" key="8">
    <source>
        <dbReference type="PROSITE" id="PS51101"/>
    </source>
</evidence>
<proteinExistence type="predicted"/>
<keyword evidence="2" id="KW-0813">Transport</keyword>
<keyword evidence="7" id="KW-0418">Kinase</keyword>
<evidence type="ECO:0000256" key="4">
    <source>
        <dbReference type="ARBA" id="ARBA00022597"/>
    </source>
</evidence>
<dbReference type="OrthoDB" id="9788818at2"/>
<dbReference type="CDD" id="cd00001">
    <property type="entry name" value="PTS_IIB_man"/>
    <property type="match status" value="1"/>
</dbReference>
<dbReference type="EMBL" id="CP035282">
    <property type="protein sequence ID" value="QAT60598.1"/>
    <property type="molecule type" value="Genomic_DNA"/>
</dbReference>
<dbReference type="InterPro" id="IPR004720">
    <property type="entry name" value="PTS_IIB_sorbose-sp"/>
</dbReference>
<evidence type="ECO:0000313" key="10">
    <source>
        <dbReference type="Proteomes" id="UP000287969"/>
    </source>
</evidence>
<keyword evidence="5" id="KW-0808">Transferase</keyword>
<keyword evidence="10" id="KW-1185">Reference proteome</keyword>
<dbReference type="Pfam" id="PF03830">
    <property type="entry name" value="PTSIIB_sorb"/>
    <property type="match status" value="1"/>
</dbReference>
<dbReference type="KEGG" id="spoa:EQM13_02905"/>
<evidence type="ECO:0000256" key="7">
    <source>
        <dbReference type="ARBA" id="ARBA00022777"/>
    </source>
</evidence>
<dbReference type="GO" id="GO:0016301">
    <property type="term" value="F:kinase activity"/>
    <property type="evidence" value="ECO:0007669"/>
    <property type="project" value="UniProtKB-KW"/>
</dbReference>
<protein>
    <submittedName>
        <fullName evidence="9">PTS mannose/fructose/sorbose transporter subunit IIB</fullName>
    </submittedName>
</protein>